<feature type="site" description="Cleavage; by viral protease" evidence="11">
    <location>
        <begin position="592"/>
        <end position="593"/>
    </location>
</feature>
<feature type="modified residue" description="Phosphothreonine; by host" evidence="11">
    <location>
        <position position="316"/>
    </location>
</feature>
<dbReference type="GO" id="GO:0042025">
    <property type="term" value="C:host cell nucleus"/>
    <property type="evidence" value="ECO:0007669"/>
    <property type="project" value="UniProtKB-SubCell"/>
</dbReference>
<comment type="function">
    <text evidence="11">Structural component of the virion that acts as a cement protein on the capsid exterior which mediates the interactions between the hexons, including the peripentonal hexons, and reaches all the way to the penton vertices. Two hexon linking proteins IIIa, one from each facet, stabilize the unique edge interface between a pair of facets. As the virus enters the host cell, hexon linking proteins IIIa are shed concomitant with virion acidification in the endosome. During virus assembly, seems to play a role in the serotype specificity of the packaging of viral DNA via its interaction with packaging protein 3.</text>
</comment>
<evidence type="ECO:0000256" key="4">
    <source>
        <dbReference type="ARBA" id="ARBA00022562"/>
    </source>
</evidence>
<keyword evidence="4 11" id="KW-1048">Host nucleus</keyword>
<feature type="region of interest" description="Disordered" evidence="12">
    <location>
        <begin position="551"/>
        <end position="607"/>
    </location>
</feature>
<dbReference type="Pfam" id="PF02455">
    <property type="entry name" value="Hex_IIIa"/>
    <property type="match status" value="1"/>
</dbReference>
<keyword evidence="8 11" id="KW-1232">Capsid decoration protein</keyword>
<sequence>MANPWQAEVELESESPGAREWERAPPPCATLTKRQRRLMVAPCCSSSMSAALNPVKVAAMQSQPSADDNWAASISRIMALTAGDRQKFSSQPFANRLEAILEAVVPSRKDPTHEKVLTIVNALIENGAIRRDEGAGVYDALLQRVAKYNSTNAQSNLERLAGDVREAVAQRVRLAEGNLGSMAALNSFLARLPATVERGQSNYAGFISALKLLVSEVPTTEVYQSGPHYFLQSNRNGTQTVNLTNAFENLKPLWGVRAPSMERLSISSLLTPNTRLLLLLISPFTDSVSIDRDSYLGYLLTLYREALGRAHLDERTLHEITHVSRAFGNENIENLQATLNFLLTNRQKRAPREYSLTQEEERILRFVQQAVSLRMMQENLNPTEALDVTAANMEPTFYASNRDFINRLMDYLHRAATMAPDYFLSVAMNPRWLPPEGFYTGAFDFPERDDYTWDFAESSLDLARHDALRALENKFLDEDQRSLSIAQPSRTSSPAVSRTPTPIPSRRSSISDLAPLNNRAAANNKNAVRELDSLANKFARWKTYKQEAEEARAAVQAPVVRPKQYRSRSPAPSEDSDDGMWRSDNFLKFEGSGNPFAHLRPKRGRRL</sequence>
<feature type="modified residue" description="Phosphoserine; by host" evidence="11">
    <location>
        <position position="493"/>
    </location>
</feature>
<feature type="propeptide" id="PRO_5026393959" evidence="11">
    <location>
        <begin position="593"/>
        <end position="607"/>
    </location>
</feature>
<comment type="induction">
    <text evidence="11">Expressed in the late phase of the viral replicative cycle.</text>
</comment>
<feature type="chain" id="PRO_5026393961" description="Pre-hexon-linking protein IIIa" evidence="11">
    <location>
        <begin position="1"/>
        <end position="607"/>
    </location>
</feature>
<accession>A0A6G7NUP3</accession>
<dbReference type="Gene3D" id="1.20.120.1500">
    <property type="entry name" value="Pre-hexon-linking protein IIIa"/>
    <property type="match status" value="1"/>
</dbReference>
<evidence type="ECO:0000256" key="5">
    <source>
        <dbReference type="ARBA" id="ARBA00022612"/>
    </source>
</evidence>
<comment type="similarity">
    <text evidence="1 11">Belongs to the adenoviridae hexon-linking protein IIIa family.</text>
</comment>
<feature type="compositionally biased region" description="Polar residues" evidence="12">
    <location>
        <begin position="484"/>
        <end position="496"/>
    </location>
</feature>
<dbReference type="EMBL" id="MN490088">
    <property type="protein sequence ID" value="QIJ58556.1"/>
    <property type="molecule type" value="Genomic_DNA"/>
</dbReference>
<comment type="subcellular location">
    <subcellularLocation>
        <location evidence="11">Virion</location>
    </subcellularLocation>
    <subcellularLocation>
        <location evidence="11">Host nucleus</location>
    </subcellularLocation>
    <text evidence="11">Surrounds the border of each facet on the capsid exterior. Present in around 60 copies per virion.</text>
</comment>
<evidence type="ECO:0000313" key="13">
    <source>
        <dbReference type="EMBL" id="QIJ58556.1"/>
    </source>
</evidence>
<keyword evidence="9 11" id="KW-0231">Viral genome packaging</keyword>
<feature type="modified residue" description="Phosphoserine; by host" evidence="11">
    <location>
        <position position="509"/>
    </location>
</feature>
<dbReference type="InterPro" id="IPR003479">
    <property type="entry name" value="Hex_IIIa"/>
</dbReference>
<evidence type="ECO:0000256" key="9">
    <source>
        <dbReference type="ARBA" id="ARBA00023219"/>
    </source>
</evidence>
<proteinExistence type="evidence at transcript level"/>
<evidence type="ECO:0000256" key="1">
    <source>
        <dbReference type="ARBA" id="ARBA00010762"/>
    </source>
</evidence>
<feature type="region of interest" description="Peripentonal hexon-tethering domain" evidence="11">
    <location>
        <begin position="1"/>
        <end position="149"/>
    </location>
</feature>
<feature type="modified residue" description="Phosphoserine; by host" evidence="11">
    <location>
        <position position="267"/>
    </location>
</feature>
<protein>
    <recommendedName>
        <fullName evidence="11">Pre-hexon-linking protein IIIa</fullName>
    </recommendedName>
    <alternativeName>
        <fullName evidence="11">Capsid vertex-specific component IIIa</fullName>
        <shortName evidence="11">CVSC</shortName>
    </alternativeName>
    <alternativeName>
        <fullName evidence="11">Protein IIIa</fullName>
    </alternativeName>
    <alternativeName>
        <fullName evidence="11">pIIIa</fullName>
    </alternativeName>
    <component>
        <recommendedName>
            <fullName evidence="11">Hexon-linking protein IIIa</fullName>
        </recommendedName>
    </component>
</protein>
<name>A0A6G7NUP3_9ADEN</name>
<comment type="miscellaneous">
    <text evidence="11">All late proteins expressed from the major late promoter are produced by alternative splicing and alternative polyadenylation of the same gene giving rise to non-overlapping ORFs. A leader sequence is present in the N-terminus of all these mRNAs and is recognized by the viral shutoff protein to provide expression although conventional translation via ribosome scanning from the cap has been shut off in the host cell.</text>
</comment>
<keyword evidence="7 11" id="KW-0426">Late protein</keyword>
<evidence type="ECO:0000256" key="10">
    <source>
        <dbReference type="ARBA" id="ARBA00046738"/>
    </source>
</evidence>
<evidence type="ECO:0000256" key="12">
    <source>
        <dbReference type="SAM" id="MobiDB-lite"/>
    </source>
</evidence>
<feature type="region of interest" description="Binding to hexon-linking protein" evidence="11">
    <location>
        <begin position="180"/>
        <end position="293"/>
    </location>
</feature>
<dbReference type="InterPro" id="IPR043053">
    <property type="entry name" value="Hex_IIIa_N"/>
</dbReference>
<keyword evidence="3 11" id="KW-0167">Capsid protein</keyword>
<comment type="PTM">
    <text evidence="11">Cleaved near the C-terminus by the viral protease during virion maturation to form the mature protein.</text>
</comment>
<keyword evidence="5 11" id="KW-1188">Viral release from host cell</keyword>
<feature type="region of interest" description="Disordered" evidence="12">
    <location>
        <begin position="1"/>
        <end position="25"/>
    </location>
</feature>
<feature type="region of interest" description="Disordered" evidence="12">
    <location>
        <begin position="484"/>
        <end position="514"/>
    </location>
</feature>
<feature type="compositionally biased region" description="Low complexity" evidence="12">
    <location>
        <begin position="497"/>
        <end position="514"/>
    </location>
</feature>
<comment type="subunit">
    <text evidence="10 11">Interacts with hexon proteins; this interaction tethers the peripentonal hexons to hexons situated in the facet. Interacts with the penton protein (via N-terminus). Interacts with packaging protein 3; this interaction is required to promote correct genome packaging.</text>
</comment>
<evidence type="ECO:0000256" key="7">
    <source>
        <dbReference type="ARBA" id="ARBA00022921"/>
    </source>
</evidence>
<reference evidence="13" key="1">
    <citation type="submission" date="2019-09" db="EMBL/GenBank/DDBJ databases">
        <authorList>
            <person name="Iglesias-Caballero M."/>
            <person name="Pozo F."/>
            <person name="Casas I."/>
        </authorList>
    </citation>
    <scope>NUCLEOTIDE SEQUENCE</scope>
    <source>
        <strain evidence="13">181106Ppy15</strain>
    </source>
</reference>
<evidence type="ECO:0000256" key="11">
    <source>
        <dbReference type="HAMAP-Rule" id="MF_04047"/>
    </source>
</evidence>
<feature type="modified residue" description="Phosphoserine; by host" evidence="11">
    <location>
        <position position="533"/>
    </location>
</feature>
<feature type="modified residue" description="Phosphoserine; by host" evidence="11">
    <location>
        <position position="484"/>
    </location>
</feature>
<feature type="compositionally biased region" description="Low complexity" evidence="12">
    <location>
        <begin position="553"/>
        <end position="562"/>
    </location>
</feature>
<evidence type="ECO:0000256" key="8">
    <source>
        <dbReference type="ARBA" id="ARBA00023093"/>
    </source>
</evidence>
<evidence type="ECO:0000256" key="2">
    <source>
        <dbReference type="ARBA" id="ARBA00022553"/>
    </source>
</evidence>
<evidence type="ECO:0000256" key="3">
    <source>
        <dbReference type="ARBA" id="ARBA00022561"/>
    </source>
</evidence>
<organism evidence="13">
    <name type="scientific">Bat mastadenovirus</name>
    <dbReference type="NCBI Taxonomy" id="740971"/>
    <lineage>
        <taxon>Viruses</taxon>
        <taxon>Varidnaviria</taxon>
        <taxon>Bamfordvirae</taxon>
        <taxon>Preplasmiviricota</taxon>
        <taxon>Polisuviricotina</taxon>
        <taxon>Pharingeaviricetes</taxon>
        <taxon>Rowavirales</taxon>
        <taxon>Adenoviridae</taxon>
        <taxon>Mastadenovirus</taxon>
        <taxon>Mastadenovirus asiensse</taxon>
    </lineage>
</organism>
<comment type="caution">
    <text evidence="11">Lacks conserved residue(s) required for the propagation of feature annotation.</text>
</comment>
<dbReference type="GO" id="GO:0098021">
    <property type="term" value="C:viral capsid, decoration"/>
    <property type="evidence" value="ECO:0007669"/>
    <property type="project" value="UniProtKB-UniRule"/>
</dbReference>
<dbReference type="HAMAP" id="MF_04047">
    <property type="entry name" value="ADV_CAP3"/>
    <property type="match status" value="1"/>
</dbReference>
<keyword evidence="6 11" id="KW-0946">Virion</keyword>
<feature type="chain" id="PRO_5026393960" description="Hexon-linking protein IIIa" evidence="11">
    <location>
        <begin position="1"/>
        <end position="592"/>
    </location>
</feature>
<evidence type="ECO:0000256" key="6">
    <source>
        <dbReference type="ARBA" id="ARBA00022844"/>
    </source>
</evidence>
<keyword evidence="2 11" id="KW-0597">Phosphoprotein</keyword>